<reference evidence="1" key="1">
    <citation type="submission" date="2021-05" db="EMBL/GenBank/DDBJ databases">
        <authorList>
            <person name="Pan Q."/>
            <person name="Jouanno E."/>
            <person name="Zahm M."/>
            <person name="Klopp C."/>
            <person name="Cabau C."/>
            <person name="Louis A."/>
            <person name="Berthelot C."/>
            <person name="Parey E."/>
            <person name="Roest Crollius H."/>
            <person name="Montfort J."/>
            <person name="Robinson-Rechavi M."/>
            <person name="Bouchez O."/>
            <person name="Lampietro C."/>
            <person name="Lopez Roques C."/>
            <person name="Donnadieu C."/>
            <person name="Postlethwait J."/>
            <person name="Bobe J."/>
            <person name="Dillon D."/>
            <person name="Chandos A."/>
            <person name="von Hippel F."/>
            <person name="Guiguen Y."/>
        </authorList>
    </citation>
    <scope>NUCLEOTIDE SEQUENCE</scope>
    <source>
        <strain evidence="1">YG-Jan2019</strain>
    </source>
</reference>
<evidence type="ECO:0000313" key="2">
    <source>
        <dbReference type="Proteomes" id="UP001157502"/>
    </source>
</evidence>
<organism evidence="1 2">
    <name type="scientific">Dallia pectoralis</name>
    <name type="common">Alaska blackfish</name>
    <dbReference type="NCBI Taxonomy" id="75939"/>
    <lineage>
        <taxon>Eukaryota</taxon>
        <taxon>Metazoa</taxon>
        <taxon>Chordata</taxon>
        <taxon>Craniata</taxon>
        <taxon>Vertebrata</taxon>
        <taxon>Euteleostomi</taxon>
        <taxon>Actinopterygii</taxon>
        <taxon>Neopterygii</taxon>
        <taxon>Teleostei</taxon>
        <taxon>Protacanthopterygii</taxon>
        <taxon>Esociformes</taxon>
        <taxon>Umbridae</taxon>
        <taxon>Dallia</taxon>
    </lineage>
</organism>
<gene>
    <name evidence="1" type="ORF">DPEC_G00119970</name>
</gene>
<protein>
    <submittedName>
        <fullName evidence="1">Uncharacterized protein</fullName>
    </submittedName>
</protein>
<accession>A0ACC2GPQ3</accession>
<evidence type="ECO:0000313" key="1">
    <source>
        <dbReference type="EMBL" id="KAJ8005634.1"/>
    </source>
</evidence>
<dbReference type="EMBL" id="CM055737">
    <property type="protein sequence ID" value="KAJ8005634.1"/>
    <property type="molecule type" value="Genomic_DNA"/>
</dbReference>
<keyword evidence="2" id="KW-1185">Reference proteome</keyword>
<dbReference type="Proteomes" id="UP001157502">
    <property type="component" value="Chromosome 10"/>
</dbReference>
<sequence length="138" mass="14969">MRNGSAAAFLTRVERPALPPEIPDTLSASPTKMEEQRHGTTARDELHRAETPSGRHFVREVRDGVRFHTSVTFEPKLMEASVKKQFKMDAAPLGVDRFTGGGAQPTERAEPGTSGGGGHGVEQRMSVPGTRSSFNIKV</sequence>
<name>A0ACC2GPQ3_DALPE</name>
<proteinExistence type="predicted"/>
<comment type="caution">
    <text evidence="1">The sequence shown here is derived from an EMBL/GenBank/DDBJ whole genome shotgun (WGS) entry which is preliminary data.</text>
</comment>